<sequence length="230" mass="26346">MTKPQKKITNPMTIIAIFAALSETSAAVSLPFLDNQERQTYIWFLISFPFYLLFLFFITLNFNYKSLYAPSDFQKSKQFIKVIDDSARPEKSKKTSINAPVEKDNQPNSIKRDKPDYLLQSTQDPPAYITFIANQSTQYQVPLPASIHGIRIIDARWIRKKKDLGNLMTAIPLKKHSHSETIVFLTSCESEHLVNEKALKKSDAKTIEPTQSFYMTYNLSTLAMTVVSQH</sequence>
<dbReference type="OrthoDB" id="9182830at2"/>
<comment type="caution">
    <text evidence="3">The sequence shown here is derived from an EMBL/GenBank/DDBJ whole genome shotgun (WGS) entry which is preliminary data.</text>
</comment>
<proteinExistence type="predicted"/>
<dbReference type="Proteomes" id="UP000286071">
    <property type="component" value="Unassembled WGS sequence"/>
</dbReference>
<evidence type="ECO:0000256" key="1">
    <source>
        <dbReference type="SAM" id="MobiDB-lite"/>
    </source>
</evidence>
<organism evidence="3 4">
    <name type="scientific">Pseudomonas brassicacearum</name>
    <dbReference type="NCBI Taxonomy" id="930166"/>
    <lineage>
        <taxon>Bacteria</taxon>
        <taxon>Pseudomonadati</taxon>
        <taxon>Pseudomonadota</taxon>
        <taxon>Gammaproteobacteria</taxon>
        <taxon>Pseudomonadales</taxon>
        <taxon>Pseudomonadaceae</taxon>
        <taxon>Pseudomonas</taxon>
    </lineage>
</organism>
<dbReference type="RefSeq" id="WP_123425193.1">
    <property type="nucleotide sequence ID" value="NZ_MOBJ01000007.1"/>
</dbReference>
<dbReference type="AlphaFoldDB" id="A0A423H8G1"/>
<reference evidence="3 4" key="1">
    <citation type="submission" date="2016-10" db="EMBL/GenBank/DDBJ databases">
        <title>Comparative genome analysis of multiple Pseudomonas spp. focuses on biocontrol and plant growth promoting traits.</title>
        <authorList>
            <person name="Tao X.-Y."/>
            <person name="Taylor C.G."/>
        </authorList>
    </citation>
    <scope>NUCLEOTIDE SEQUENCE [LARGE SCALE GENOMIC DNA]</scope>
    <source>
        <strain evidence="3 4">48H11</strain>
    </source>
</reference>
<keyword evidence="2" id="KW-1133">Transmembrane helix</keyword>
<protein>
    <submittedName>
        <fullName evidence="3">Uncharacterized protein</fullName>
    </submittedName>
</protein>
<gene>
    <name evidence="3" type="ORF">BK659_11200</name>
</gene>
<keyword evidence="2" id="KW-0812">Transmembrane</keyword>
<feature type="transmembrane region" description="Helical" evidence="2">
    <location>
        <begin position="42"/>
        <end position="64"/>
    </location>
</feature>
<evidence type="ECO:0000313" key="3">
    <source>
        <dbReference type="EMBL" id="RON09483.1"/>
    </source>
</evidence>
<accession>A0A423H8G1</accession>
<feature type="compositionally biased region" description="Basic and acidic residues" evidence="1">
    <location>
        <begin position="101"/>
        <end position="113"/>
    </location>
</feature>
<feature type="region of interest" description="Disordered" evidence="1">
    <location>
        <begin position="91"/>
        <end position="113"/>
    </location>
</feature>
<evidence type="ECO:0000256" key="2">
    <source>
        <dbReference type="SAM" id="Phobius"/>
    </source>
</evidence>
<dbReference type="EMBL" id="MOBJ01000007">
    <property type="protein sequence ID" value="RON09483.1"/>
    <property type="molecule type" value="Genomic_DNA"/>
</dbReference>
<name>A0A423H8G1_9PSED</name>
<evidence type="ECO:0000313" key="4">
    <source>
        <dbReference type="Proteomes" id="UP000286071"/>
    </source>
</evidence>
<keyword evidence="2" id="KW-0472">Membrane</keyword>